<evidence type="ECO:0008006" key="4">
    <source>
        <dbReference type="Google" id="ProtNLM"/>
    </source>
</evidence>
<dbReference type="Proteomes" id="UP000494162">
    <property type="component" value="Unassembled WGS sequence"/>
</dbReference>
<feature type="compositionally biased region" description="Polar residues" evidence="1">
    <location>
        <begin position="8"/>
        <end position="26"/>
    </location>
</feature>
<reference evidence="2 3" key="1">
    <citation type="submission" date="2019-09" db="EMBL/GenBank/DDBJ databases">
        <authorList>
            <person name="Depoorter E."/>
        </authorList>
    </citation>
    <scope>NUCLEOTIDE SEQUENCE [LARGE SCALE GENOMIC DNA]</scope>
    <source>
        <strain evidence="2">LMG 26883</strain>
    </source>
</reference>
<evidence type="ECO:0000256" key="1">
    <source>
        <dbReference type="SAM" id="MobiDB-lite"/>
    </source>
</evidence>
<proteinExistence type="predicted"/>
<organism evidence="2 3">
    <name type="scientific">Burkholderia pseudomultivorans</name>
    <dbReference type="NCBI Taxonomy" id="1207504"/>
    <lineage>
        <taxon>Bacteria</taxon>
        <taxon>Pseudomonadati</taxon>
        <taxon>Pseudomonadota</taxon>
        <taxon>Betaproteobacteria</taxon>
        <taxon>Burkholderiales</taxon>
        <taxon>Burkholderiaceae</taxon>
        <taxon>Burkholderia</taxon>
        <taxon>Burkholderia cepacia complex</taxon>
    </lineage>
</organism>
<evidence type="ECO:0000313" key="2">
    <source>
        <dbReference type="EMBL" id="VWB14789.1"/>
    </source>
</evidence>
<dbReference type="EMBL" id="CABVPP010000002">
    <property type="protein sequence ID" value="VWB14789.1"/>
    <property type="molecule type" value="Genomic_DNA"/>
</dbReference>
<feature type="region of interest" description="Disordered" evidence="1">
    <location>
        <begin position="1"/>
        <end position="26"/>
    </location>
</feature>
<evidence type="ECO:0000313" key="3">
    <source>
        <dbReference type="Proteomes" id="UP000494162"/>
    </source>
</evidence>
<gene>
    <name evidence="2" type="ORF">BPS26883_00526</name>
</gene>
<dbReference type="AlphaFoldDB" id="A0A6P2HBE9"/>
<name>A0A6P2HBE9_9BURK</name>
<dbReference type="GeneID" id="93167545"/>
<accession>A0A6P2HBE9</accession>
<protein>
    <recommendedName>
        <fullName evidence="4">Tail fiber protein</fullName>
    </recommendedName>
</protein>
<sequence length="243" mass="24729">MPVPGSINDLSPTPSQNSPQGSEPVGSQANEYIQALSAFVRQLADGKVNNGTLDAPKGTRIVLQQAAAPTGWTVDADPAFTDCAMRFNQSVGKQNGAVGWSGWNWGGQFAVDGHAITVAEMPSHAHGVSDPGHSHGVADPGHSHGVNDPGHAHPFVVIAHSVDGAGSSQLTGGGYQSDNDGQYNGVTSGSGTGIWLSASGTGIGIYGSGTNIGIQANGGNAAHNHTYRAPQVKYADCIVAVKQ</sequence>
<dbReference type="RefSeq" id="WP_174901413.1">
    <property type="nucleotide sequence ID" value="NZ_CABVPP010000002.1"/>
</dbReference>
<feature type="region of interest" description="Disordered" evidence="1">
    <location>
        <begin position="126"/>
        <end position="145"/>
    </location>
</feature>